<dbReference type="SUPFAM" id="SSF51283">
    <property type="entry name" value="dUTPase-like"/>
    <property type="match status" value="1"/>
</dbReference>
<dbReference type="InterPro" id="IPR036157">
    <property type="entry name" value="dUTPase-like_sf"/>
</dbReference>
<dbReference type="CDD" id="cd07557">
    <property type="entry name" value="trimeric_dUTPase"/>
    <property type="match status" value="1"/>
</dbReference>
<keyword evidence="2" id="KW-0546">Nucleotide metabolism</keyword>
<evidence type="ECO:0000256" key="1">
    <source>
        <dbReference type="ARBA" id="ARBA00022801"/>
    </source>
</evidence>
<dbReference type="Gene3D" id="2.70.40.10">
    <property type="match status" value="1"/>
</dbReference>
<accession>A0ABN0T3X6</accession>
<dbReference type="InterPro" id="IPR033704">
    <property type="entry name" value="dUTPase_trimeric"/>
</dbReference>
<organism evidence="4 5">
    <name type="scientific">Selenomonas dianae</name>
    <dbReference type="NCBI Taxonomy" id="135079"/>
    <lineage>
        <taxon>Bacteria</taxon>
        <taxon>Bacillati</taxon>
        <taxon>Bacillota</taxon>
        <taxon>Negativicutes</taxon>
        <taxon>Selenomonadales</taxon>
        <taxon>Selenomonadaceae</taxon>
        <taxon>Selenomonas</taxon>
    </lineage>
</organism>
<reference evidence="4 5" key="1">
    <citation type="journal article" date="2019" name="Int. J. Syst. Evol. Microbiol.">
        <title>The Global Catalogue of Microorganisms (GCM) 10K type strain sequencing project: providing services to taxonomists for standard genome sequencing and annotation.</title>
        <authorList>
            <consortium name="The Broad Institute Genomics Platform"/>
            <consortium name="The Broad Institute Genome Sequencing Center for Infectious Disease"/>
            <person name="Wu L."/>
            <person name="Ma J."/>
        </authorList>
    </citation>
    <scope>NUCLEOTIDE SEQUENCE [LARGE SCALE GENOMIC DNA]</scope>
    <source>
        <strain evidence="4 5">JCM 8542</strain>
    </source>
</reference>
<dbReference type="Proteomes" id="UP001500399">
    <property type="component" value="Unassembled WGS sequence"/>
</dbReference>
<gene>
    <name evidence="4" type="ORF">GCM10008919_13860</name>
</gene>
<keyword evidence="5" id="KW-1185">Reference proteome</keyword>
<feature type="transmembrane region" description="Helical" evidence="3">
    <location>
        <begin position="213"/>
        <end position="234"/>
    </location>
</feature>
<keyword evidence="3" id="KW-1133">Transmembrane helix</keyword>
<evidence type="ECO:0000313" key="4">
    <source>
        <dbReference type="EMBL" id="GAA0211791.1"/>
    </source>
</evidence>
<dbReference type="RefSeq" id="WP_304987065.1">
    <property type="nucleotide sequence ID" value="NZ_BAAACR010000008.1"/>
</dbReference>
<proteinExistence type="predicted"/>
<evidence type="ECO:0000313" key="5">
    <source>
        <dbReference type="Proteomes" id="UP001500399"/>
    </source>
</evidence>
<dbReference type="EMBL" id="BAAACR010000008">
    <property type="protein sequence ID" value="GAA0211791.1"/>
    <property type="molecule type" value="Genomic_DNA"/>
</dbReference>
<dbReference type="Pfam" id="PF22769">
    <property type="entry name" value="DCD"/>
    <property type="match status" value="1"/>
</dbReference>
<dbReference type="PANTHER" id="PTHR42680">
    <property type="entry name" value="DCTP DEAMINASE"/>
    <property type="match status" value="1"/>
</dbReference>
<evidence type="ECO:0000256" key="3">
    <source>
        <dbReference type="SAM" id="Phobius"/>
    </source>
</evidence>
<keyword evidence="3" id="KW-0472">Membrane</keyword>
<keyword evidence="3" id="KW-0812">Transmembrane</keyword>
<protein>
    <recommendedName>
        <fullName evidence="6">Deoxycytidine triphosphate deaminase</fullName>
    </recommendedName>
</protein>
<dbReference type="InterPro" id="IPR011962">
    <property type="entry name" value="dCTP_deaminase"/>
</dbReference>
<feature type="transmembrane region" description="Helical" evidence="3">
    <location>
        <begin position="246"/>
        <end position="268"/>
    </location>
</feature>
<comment type="caution">
    <text evidence="4">The sequence shown here is derived from an EMBL/GenBank/DDBJ whole genome shotgun (WGS) entry which is preliminary data.</text>
</comment>
<keyword evidence="1" id="KW-0378">Hydrolase</keyword>
<evidence type="ECO:0000256" key="2">
    <source>
        <dbReference type="ARBA" id="ARBA00023080"/>
    </source>
</evidence>
<dbReference type="PANTHER" id="PTHR42680:SF3">
    <property type="entry name" value="DCTP DEAMINASE"/>
    <property type="match status" value="1"/>
</dbReference>
<name>A0ABN0T3X6_9FIRM</name>
<sequence length="269" mass="29859">MFVADRNIKAAGEQLISPFSEERVGPISYDLSSKEFHTTKDGEIITQSGISLNPGESVFVSCEEQIDLPSDMAAIINARNSKIRQGLRLDAPIYYPGHKTRVFFRISNVSTDTIKFSKGEQYAAIYFIKVDGSVDKPYEGTFNNELNFSGMAEYRGAYQKTMQKFESQKDELKNIEKGIYANVLVLLTIFVALFSLININVGLVRDSTGAGTVFRMLVFNFGTVGSIAILIGFVQRMISSKPVNQHMLWIEVGIGLACFVAASVFATWL</sequence>
<feature type="transmembrane region" description="Helical" evidence="3">
    <location>
        <begin position="179"/>
        <end position="201"/>
    </location>
</feature>
<evidence type="ECO:0008006" key="6">
    <source>
        <dbReference type="Google" id="ProtNLM"/>
    </source>
</evidence>